<dbReference type="EMBL" id="ML739034">
    <property type="protein sequence ID" value="KAE8356913.1"/>
    <property type="molecule type" value="Genomic_DNA"/>
</dbReference>
<accession>A0A5N6ZI72</accession>
<gene>
    <name evidence="1" type="ORF">BDV28DRAFT_126411</name>
</gene>
<reference evidence="2" key="1">
    <citation type="submission" date="2019-04" db="EMBL/GenBank/DDBJ databases">
        <title>Friends and foes A comparative genomics studyof 23 Aspergillus species from section Flavi.</title>
        <authorList>
            <consortium name="DOE Joint Genome Institute"/>
            <person name="Kjaerbolling I."/>
            <person name="Vesth T."/>
            <person name="Frisvad J.C."/>
            <person name="Nybo J.L."/>
            <person name="Theobald S."/>
            <person name="Kildgaard S."/>
            <person name="Isbrandt T."/>
            <person name="Kuo A."/>
            <person name="Sato A."/>
            <person name="Lyhne E.K."/>
            <person name="Kogle M.E."/>
            <person name="Wiebenga A."/>
            <person name="Kun R.S."/>
            <person name="Lubbers R.J."/>
            <person name="Makela M.R."/>
            <person name="Barry K."/>
            <person name="Chovatia M."/>
            <person name="Clum A."/>
            <person name="Daum C."/>
            <person name="Haridas S."/>
            <person name="He G."/>
            <person name="LaButti K."/>
            <person name="Lipzen A."/>
            <person name="Mondo S."/>
            <person name="Riley R."/>
            <person name="Salamov A."/>
            <person name="Simmons B.A."/>
            <person name="Magnuson J.K."/>
            <person name="Henrissat B."/>
            <person name="Mortensen U.H."/>
            <person name="Larsen T.O."/>
            <person name="Devries R.P."/>
            <person name="Grigoriev I.V."/>
            <person name="Machida M."/>
            <person name="Baker S.E."/>
            <person name="Andersen M.R."/>
        </authorList>
    </citation>
    <scope>NUCLEOTIDE SEQUENCE [LARGE SCALE GENOMIC DNA]</scope>
    <source>
        <strain evidence="2">CBS 553.77</strain>
    </source>
</reference>
<dbReference type="AlphaFoldDB" id="A0A5N6ZI72"/>
<proteinExistence type="predicted"/>
<keyword evidence="2" id="KW-1185">Reference proteome</keyword>
<organism evidence="1 2">
    <name type="scientific">Aspergillus coremiiformis</name>
    <dbReference type="NCBI Taxonomy" id="138285"/>
    <lineage>
        <taxon>Eukaryota</taxon>
        <taxon>Fungi</taxon>
        <taxon>Dikarya</taxon>
        <taxon>Ascomycota</taxon>
        <taxon>Pezizomycotina</taxon>
        <taxon>Eurotiomycetes</taxon>
        <taxon>Eurotiomycetidae</taxon>
        <taxon>Eurotiales</taxon>
        <taxon>Aspergillaceae</taxon>
        <taxon>Aspergillus</taxon>
        <taxon>Aspergillus subgen. Circumdati</taxon>
    </lineage>
</organism>
<evidence type="ECO:0000313" key="2">
    <source>
        <dbReference type="Proteomes" id="UP000327118"/>
    </source>
</evidence>
<dbReference type="Proteomes" id="UP000327118">
    <property type="component" value="Unassembled WGS sequence"/>
</dbReference>
<evidence type="ECO:0000313" key="1">
    <source>
        <dbReference type="EMBL" id="KAE8356913.1"/>
    </source>
</evidence>
<name>A0A5N6ZI72_9EURO</name>
<dbReference type="PROSITE" id="PS51257">
    <property type="entry name" value="PROKAR_LIPOPROTEIN"/>
    <property type="match status" value="1"/>
</dbReference>
<protein>
    <submittedName>
        <fullName evidence="1">Uncharacterized protein</fullName>
    </submittedName>
</protein>
<sequence length="59" mass="6496">MCTRSLGAIRQATRRLQRLLGILITIFSCGVAHTLCNPDRHHPSAEGSKCKLQYGATRS</sequence>